<dbReference type="RefSeq" id="WP_013016531.1">
    <property type="nucleotide sequence ID" value="NC_013947.1"/>
</dbReference>
<dbReference type="HOGENOM" id="CLU_1164902_0_0_11"/>
<organism evidence="2 3">
    <name type="scientific">Stackebrandtia nassauensis (strain DSM 44728 / CIP 108903 / NRRL B-16338 / NBRC 102104 / LLR-40K-21)</name>
    <dbReference type="NCBI Taxonomy" id="446470"/>
    <lineage>
        <taxon>Bacteria</taxon>
        <taxon>Bacillati</taxon>
        <taxon>Actinomycetota</taxon>
        <taxon>Actinomycetes</taxon>
        <taxon>Glycomycetales</taxon>
        <taxon>Glycomycetaceae</taxon>
        <taxon>Stackebrandtia</taxon>
    </lineage>
</organism>
<evidence type="ECO:0000313" key="2">
    <source>
        <dbReference type="EMBL" id="ADD40960.1"/>
    </source>
</evidence>
<dbReference type="Pfam" id="PF18029">
    <property type="entry name" value="Glyoxalase_6"/>
    <property type="match status" value="2"/>
</dbReference>
<evidence type="ECO:0000259" key="1">
    <source>
        <dbReference type="Pfam" id="PF18029"/>
    </source>
</evidence>
<dbReference type="EMBL" id="CP001778">
    <property type="protein sequence ID" value="ADD40960.1"/>
    <property type="molecule type" value="Genomic_DNA"/>
</dbReference>
<dbReference type="OrthoDB" id="3286168at2"/>
<gene>
    <name evidence="2" type="ordered locus">Snas_1250</name>
</gene>
<dbReference type="CDD" id="cd06587">
    <property type="entry name" value="VOC"/>
    <property type="match status" value="1"/>
</dbReference>
<name>D3PU14_STANL</name>
<dbReference type="eggNOG" id="COG3185">
    <property type="taxonomic scope" value="Bacteria"/>
</dbReference>
<reference evidence="2 3" key="1">
    <citation type="journal article" date="2009" name="Stand. Genomic Sci.">
        <title>Complete genome sequence of Stackebrandtia nassauensis type strain (LLR-40K-21).</title>
        <authorList>
            <person name="Munk C."/>
            <person name="Lapidus A."/>
            <person name="Copeland A."/>
            <person name="Jando M."/>
            <person name="Mayilraj S."/>
            <person name="Glavina Del Rio T."/>
            <person name="Nolan M."/>
            <person name="Chen F."/>
            <person name="Lucas S."/>
            <person name="Tice H."/>
            <person name="Cheng J.F."/>
            <person name="Han C."/>
            <person name="Detter J.C."/>
            <person name="Bruce D."/>
            <person name="Goodwin L."/>
            <person name="Chain P."/>
            <person name="Pitluck S."/>
            <person name="Goker M."/>
            <person name="Ovchinikova G."/>
            <person name="Pati A."/>
            <person name="Ivanova N."/>
            <person name="Mavromatis K."/>
            <person name="Chen A."/>
            <person name="Palaniappan K."/>
            <person name="Land M."/>
            <person name="Hauser L."/>
            <person name="Chang Y.J."/>
            <person name="Jeffries C.D."/>
            <person name="Bristow J."/>
            <person name="Eisen J.A."/>
            <person name="Markowitz V."/>
            <person name="Hugenholtz P."/>
            <person name="Kyrpides N.C."/>
            <person name="Klenk H.P."/>
        </authorList>
    </citation>
    <scope>NUCLEOTIDE SEQUENCE [LARGE SCALE GENOMIC DNA]</scope>
    <source>
        <strain evidence="3">DSM 44728 / CIP 108903 / NRRL B-16338 / NBRC 102104 / LLR-40K-21</strain>
    </source>
</reference>
<dbReference type="KEGG" id="sna:Snas_1250"/>
<protein>
    <recommendedName>
        <fullName evidence="1">Glyoxalase-like domain-containing protein</fullName>
    </recommendedName>
</protein>
<dbReference type="Proteomes" id="UP000000844">
    <property type="component" value="Chromosome"/>
</dbReference>
<dbReference type="InterPro" id="IPR041581">
    <property type="entry name" value="Glyoxalase_6"/>
</dbReference>
<feature type="domain" description="Glyoxalase-like" evidence="1">
    <location>
        <begin position="129"/>
        <end position="232"/>
    </location>
</feature>
<dbReference type="SUPFAM" id="SSF54593">
    <property type="entry name" value="Glyoxalase/Bleomycin resistance protein/Dihydroxybiphenyl dioxygenase"/>
    <property type="match status" value="1"/>
</dbReference>
<feature type="domain" description="Glyoxalase-like" evidence="1">
    <location>
        <begin position="18"/>
        <end position="104"/>
    </location>
</feature>
<dbReference type="AlphaFoldDB" id="D3PU14"/>
<dbReference type="STRING" id="446470.Snas_1250"/>
<accession>D3PU14</accession>
<evidence type="ECO:0000313" key="3">
    <source>
        <dbReference type="Proteomes" id="UP000000844"/>
    </source>
</evidence>
<sequence length="243" mass="26646">MVRWLRTCLGRPSEVWRDSVDFWARVTETTAAPPDADEVLLEPDTGDAWLGLTRRATAPPTRVDLVADDAEAMVAKAYELGVTAIYDDNERFTGRSPGGLMFRVENGDRAFTEPAIVKHANGSTSSANQLCIDVGRDDWDSEVRFWENLTGWSARTTSFPEFSTLTPEDRSTCLVLLQRLDEDRPTGAHVDFSTSDVAAVREVHLAAGARGGEVFKHWTVMYDPSGAVYCLTAVDPATGESTG</sequence>
<dbReference type="Gene3D" id="3.10.180.10">
    <property type="entry name" value="2,3-Dihydroxybiphenyl 1,2-Dioxygenase, domain 1"/>
    <property type="match status" value="2"/>
</dbReference>
<proteinExistence type="predicted"/>
<dbReference type="InterPro" id="IPR029068">
    <property type="entry name" value="Glyas_Bleomycin-R_OHBP_Dase"/>
</dbReference>
<keyword evidence="3" id="KW-1185">Reference proteome</keyword>